<organism evidence="2 3">
    <name type="scientific">Mycena metata</name>
    <dbReference type="NCBI Taxonomy" id="1033252"/>
    <lineage>
        <taxon>Eukaryota</taxon>
        <taxon>Fungi</taxon>
        <taxon>Dikarya</taxon>
        <taxon>Basidiomycota</taxon>
        <taxon>Agaricomycotina</taxon>
        <taxon>Agaricomycetes</taxon>
        <taxon>Agaricomycetidae</taxon>
        <taxon>Agaricales</taxon>
        <taxon>Marasmiineae</taxon>
        <taxon>Mycenaceae</taxon>
        <taxon>Mycena</taxon>
    </lineage>
</organism>
<accession>A0AAD7NZY4</accession>
<dbReference type="PANTHER" id="PTHR11786:SF0">
    <property type="entry name" value="ARYLAMINE N-ACETYLTRANSFERASE 4-RELATED"/>
    <property type="match status" value="1"/>
</dbReference>
<name>A0AAD7NZY4_9AGAR</name>
<sequence>MAREPTFATDALNSEQIAAYLTRIQLPASLADSAPSLELLSDVYLAHHYHVPKDTTVMHVPREAWSGPSQPIVLRSALYSMPLRTAAFERIVTQHAGGYCWANNPTFAALLRGLGFRVSECATKVFKNWANLDPKDTVVKDKWGTITHVVLVVDWPGSGERYVLDVGFGGGGCPIPMPLRDGATVAGLNPFEAWTMRHEPLPHEHADTPPIDIIPGWTMYRRTSSSPSGFASHPAPPTLDEPSTWAHQYHFLLASITIRDIGLYDYYSQAHDLAAFTGFFLVTRLLPGTGGARRSLMFAERMVKADGVRRARVHTTGGTEARGESGPRDIEYVAMETGPMRVFLEKEFGFVFDSENST</sequence>
<dbReference type="EMBL" id="JARKIB010000003">
    <property type="protein sequence ID" value="KAJ7782711.1"/>
    <property type="molecule type" value="Genomic_DNA"/>
</dbReference>
<dbReference type="Pfam" id="PF00797">
    <property type="entry name" value="Acetyltransf_2"/>
    <property type="match status" value="1"/>
</dbReference>
<dbReference type="InterPro" id="IPR053710">
    <property type="entry name" value="Arylamine_NAT_domain_sf"/>
</dbReference>
<dbReference type="SUPFAM" id="SSF54001">
    <property type="entry name" value="Cysteine proteinases"/>
    <property type="match status" value="1"/>
</dbReference>
<reference evidence="2" key="1">
    <citation type="submission" date="2023-03" db="EMBL/GenBank/DDBJ databases">
        <title>Massive genome expansion in bonnet fungi (Mycena s.s.) driven by repeated elements and novel gene families across ecological guilds.</title>
        <authorList>
            <consortium name="Lawrence Berkeley National Laboratory"/>
            <person name="Harder C.B."/>
            <person name="Miyauchi S."/>
            <person name="Viragh M."/>
            <person name="Kuo A."/>
            <person name="Thoen E."/>
            <person name="Andreopoulos B."/>
            <person name="Lu D."/>
            <person name="Skrede I."/>
            <person name="Drula E."/>
            <person name="Henrissat B."/>
            <person name="Morin E."/>
            <person name="Kohler A."/>
            <person name="Barry K."/>
            <person name="LaButti K."/>
            <person name="Morin E."/>
            <person name="Salamov A."/>
            <person name="Lipzen A."/>
            <person name="Mereny Z."/>
            <person name="Hegedus B."/>
            <person name="Baldrian P."/>
            <person name="Stursova M."/>
            <person name="Weitz H."/>
            <person name="Taylor A."/>
            <person name="Grigoriev I.V."/>
            <person name="Nagy L.G."/>
            <person name="Martin F."/>
            <person name="Kauserud H."/>
        </authorList>
    </citation>
    <scope>NUCLEOTIDE SEQUENCE</scope>
    <source>
        <strain evidence="2">CBHHK182m</strain>
    </source>
</reference>
<dbReference type="InterPro" id="IPR038765">
    <property type="entry name" value="Papain-like_cys_pep_sf"/>
</dbReference>
<comment type="caution">
    <text evidence="2">The sequence shown here is derived from an EMBL/GenBank/DDBJ whole genome shotgun (WGS) entry which is preliminary data.</text>
</comment>
<evidence type="ECO:0000313" key="3">
    <source>
        <dbReference type="Proteomes" id="UP001215598"/>
    </source>
</evidence>
<dbReference type="GO" id="GO:0016407">
    <property type="term" value="F:acetyltransferase activity"/>
    <property type="evidence" value="ECO:0007669"/>
    <property type="project" value="InterPro"/>
</dbReference>
<evidence type="ECO:0000313" key="2">
    <source>
        <dbReference type="EMBL" id="KAJ7782711.1"/>
    </source>
</evidence>
<evidence type="ECO:0000256" key="1">
    <source>
        <dbReference type="ARBA" id="ARBA00006547"/>
    </source>
</evidence>
<dbReference type="AlphaFoldDB" id="A0AAD7NZY4"/>
<dbReference type="Proteomes" id="UP001215598">
    <property type="component" value="Unassembled WGS sequence"/>
</dbReference>
<dbReference type="PANTHER" id="PTHR11786">
    <property type="entry name" value="N-HYDROXYARYLAMINE O-ACETYLTRANSFERASE"/>
    <property type="match status" value="1"/>
</dbReference>
<comment type="similarity">
    <text evidence="1">Belongs to the arylamine N-acetyltransferase family.</text>
</comment>
<protein>
    <submittedName>
        <fullName evidence="2">Arylamine N-acetyltransferase 1</fullName>
    </submittedName>
</protein>
<dbReference type="Gene3D" id="3.30.2140.20">
    <property type="match status" value="1"/>
</dbReference>
<keyword evidence="3" id="KW-1185">Reference proteome</keyword>
<proteinExistence type="inferred from homology"/>
<dbReference type="InterPro" id="IPR001447">
    <property type="entry name" value="Arylamine_N-AcTrfase"/>
</dbReference>
<gene>
    <name evidence="2" type="ORF">B0H16DRAFT_1494027</name>
</gene>